<reference evidence="10 11" key="1">
    <citation type="submission" date="2024-11" db="EMBL/GenBank/DDBJ databases">
        <title>Chromosome-level genome assembly of the freshwater bivalve Anodonta woodiana.</title>
        <authorList>
            <person name="Chen X."/>
        </authorList>
    </citation>
    <scope>NUCLEOTIDE SEQUENCE [LARGE SCALE GENOMIC DNA]</scope>
    <source>
        <strain evidence="10">MN2024</strain>
        <tissue evidence="10">Gills</tissue>
    </source>
</reference>
<evidence type="ECO:0000313" key="10">
    <source>
        <dbReference type="EMBL" id="KAL3889475.1"/>
    </source>
</evidence>
<dbReference type="PROSITE" id="PS50968">
    <property type="entry name" value="BIOTINYL_LIPOYL"/>
    <property type="match status" value="1"/>
</dbReference>
<evidence type="ECO:0000313" key="11">
    <source>
        <dbReference type="Proteomes" id="UP001634394"/>
    </source>
</evidence>
<dbReference type="Gene3D" id="3.30.559.10">
    <property type="entry name" value="Chloramphenicol acetyltransferase-like domain"/>
    <property type="match status" value="1"/>
</dbReference>
<dbReference type="GO" id="GO:0005739">
    <property type="term" value="C:mitochondrion"/>
    <property type="evidence" value="ECO:0007669"/>
    <property type="project" value="UniProtKB-SubCell"/>
</dbReference>
<dbReference type="InterPro" id="IPR004167">
    <property type="entry name" value="PSBD"/>
</dbReference>
<name>A0ABD3XTH5_SINWO</name>
<dbReference type="Pfam" id="PF00364">
    <property type="entry name" value="Biotin_lipoyl"/>
    <property type="match status" value="1"/>
</dbReference>
<dbReference type="GO" id="GO:0004742">
    <property type="term" value="F:dihydrolipoyllysine-residue acetyltransferase activity"/>
    <property type="evidence" value="ECO:0007669"/>
    <property type="project" value="UniProtKB-UniRule"/>
</dbReference>
<dbReference type="FunFam" id="3.30.559.10:FF:000003">
    <property type="entry name" value="Acetyltransferase component of pyruvate dehydrogenase complex"/>
    <property type="match status" value="1"/>
</dbReference>
<evidence type="ECO:0000256" key="5">
    <source>
        <dbReference type="ARBA" id="ARBA00023315"/>
    </source>
</evidence>
<dbReference type="InterPro" id="IPR011053">
    <property type="entry name" value="Single_hybrid_motif"/>
</dbReference>
<evidence type="ECO:0000259" key="8">
    <source>
        <dbReference type="PROSITE" id="PS50968"/>
    </source>
</evidence>
<dbReference type="GO" id="GO:0045254">
    <property type="term" value="C:pyruvate dehydrogenase complex"/>
    <property type="evidence" value="ECO:0007669"/>
    <property type="project" value="UniProtKB-UniRule"/>
</dbReference>
<protein>
    <recommendedName>
        <fullName evidence="6">Acetyltransferase component of pyruvate dehydrogenase complex</fullName>
        <ecNumber evidence="6">2.3.1.12</ecNumber>
    </recommendedName>
</protein>
<evidence type="ECO:0000256" key="1">
    <source>
        <dbReference type="ARBA" id="ARBA00007317"/>
    </source>
</evidence>
<dbReference type="Proteomes" id="UP001634394">
    <property type="component" value="Unassembled WGS sequence"/>
</dbReference>
<dbReference type="SUPFAM" id="SSF52777">
    <property type="entry name" value="CoA-dependent acyltransferases"/>
    <property type="match status" value="1"/>
</dbReference>
<feature type="domain" description="Lipoyl-binding" evidence="8">
    <location>
        <begin position="70"/>
        <end position="146"/>
    </location>
</feature>
<keyword evidence="5 6" id="KW-0012">Acyltransferase</keyword>
<keyword evidence="4" id="KW-0809">Transit peptide</keyword>
<feature type="domain" description="Peripheral subunit-binding (PSBD)" evidence="9">
    <location>
        <begin position="227"/>
        <end position="264"/>
    </location>
</feature>
<comment type="similarity">
    <text evidence="1 6">Belongs to the 2-oxoacid dehydrogenase family.</text>
</comment>
<dbReference type="InterPro" id="IPR036625">
    <property type="entry name" value="E3-bd_dom_sf"/>
</dbReference>
<gene>
    <name evidence="10" type="ORF">ACJMK2_001815</name>
</gene>
<dbReference type="InterPro" id="IPR001078">
    <property type="entry name" value="2-oxoacid_DH_actylTfrase"/>
</dbReference>
<comment type="function">
    <text evidence="6">The pyruvate dehydrogenase complex catalyzes the overall conversion of pyruvate to acetyl-CoA and CO(2).</text>
</comment>
<sequence>MFRTVAFARTVLRRGINRRFVASSISSSTSTRVESRKILNSCCSSGSIINAQQVWSSHVRFYGSGKLPPCIKVTLPALSPTMERGNIINWQKNEGDKVSEGDLLAEIETDKATMGFESSEQGYLAKIIIPAGTRDVNIGRLLCIIVENEGDVAAYKDYTPQPGDDQKFGPQSDVATPPPAAKAPPSTPPVPPAPPKAPVAVPPPKPTPVSQAPPTPKVAPPAGGRIFATPYAKTLAAEKGVDLSMVAGTGPEGQIRAGDILNFKPSAAARVVAPAPTPVVTPGATYTDIPLTNMRQVIAKRLLESKQTIPHYYLTIDVSVDNVLRLRKEFNEILSKENQKLSVNDFVIKASALANRKVPEANSSWMGEFVRQYNTVDVNVAVATPAGLITPIVFRADIKGLSSINYDVVTLAEKAREGKLLPHEFQGGTFTISNLGMYGIKSFSAVINPPQACILAVGSAEKQLVVDESSDKGYRQATMMSVTLSCDHRVVDGAVGAQWLAEFKKLIEKPETMLL</sequence>
<feature type="compositionally biased region" description="Pro residues" evidence="7">
    <location>
        <begin position="176"/>
        <end position="219"/>
    </location>
</feature>
<evidence type="ECO:0000256" key="7">
    <source>
        <dbReference type="SAM" id="MobiDB-lite"/>
    </source>
</evidence>
<dbReference type="Pfam" id="PF02817">
    <property type="entry name" value="E3_binding"/>
    <property type="match status" value="1"/>
</dbReference>
<dbReference type="InterPro" id="IPR000089">
    <property type="entry name" value="Biotin_lipoyl"/>
</dbReference>
<keyword evidence="3 6" id="KW-0450">Lipoyl</keyword>
<dbReference type="InterPro" id="IPR045257">
    <property type="entry name" value="E2/Pdx1"/>
</dbReference>
<keyword evidence="11" id="KW-1185">Reference proteome</keyword>
<dbReference type="EMBL" id="JBJQND010000001">
    <property type="protein sequence ID" value="KAL3889475.1"/>
    <property type="molecule type" value="Genomic_DNA"/>
</dbReference>
<dbReference type="NCBIfam" id="TIGR01349">
    <property type="entry name" value="PDHac_trf_mito"/>
    <property type="match status" value="1"/>
</dbReference>
<dbReference type="CDD" id="cd06849">
    <property type="entry name" value="lipoyl_domain"/>
    <property type="match status" value="1"/>
</dbReference>
<comment type="subcellular location">
    <subcellularLocation>
        <location evidence="6">Mitochondrion</location>
    </subcellularLocation>
</comment>
<comment type="cofactor">
    <cofactor evidence="6">
        <name>(R)-lipoate</name>
        <dbReference type="ChEBI" id="CHEBI:83088"/>
    </cofactor>
    <text evidence="6">Binds 1 lipoyl cofactor covalently.</text>
</comment>
<evidence type="ECO:0000256" key="6">
    <source>
        <dbReference type="RuleBase" id="RU361137"/>
    </source>
</evidence>
<dbReference type="PANTHER" id="PTHR23151:SF90">
    <property type="entry name" value="DIHYDROLIPOYLLYSINE-RESIDUE ACETYLTRANSFERASE COMPONENT OF PYRUVATE DEHYDROGENASE COMPLEX, MITOCHONDRIAL-RELATED"/>
    <property type="match status" value="1"/>
</dbReference>
<accession>A0ABD3XTH5</accession>
<dbReference type="InterPro" id="IPR023213">
    <property type="entry name" value="CAT-like_dom_sf"/>
</dbReference>
<dbReference type="PANTHER" id="PTHR23151">
    <property type="entry name" value="DIHYDROLIPOAMIDE ACETYL/SUCCINYL-TRANSFERASE-RELATED"/>
    <property type="match status" value="1"/>
</dbReference>
<comment type="catalytic activity">
    <reaction evidence="6">
        <text>N(6)-[(R)-dihydrolipoyl]-L-lysyl-[protein] + acetyl-CoA = N(6)-[(R)-S(8)-acetyldihydrolipoyl]-L-lysyl-[protein] + CoA</text>
        <dbReference type="Rhea" id="RHEA:17017"/>
        <dbReference type="Rhea" id="RHEA-COMP:10475"/>
        <dbReference type="Rhea" id="RHEA-COMP:10478"/>
        <dbReference type="ChEBI" id="CHEBI:57287"/>
        <dbReference type="ChEBI" id="CHEBI:57288"/>
        <dbReference type="ChEBI" id="CHEBI:83100"/>
        <dbReference type="ChEBI" id="CHEBI:83111"/>
        <dbReference type="EC" id="2.3.1.12"/>
    </reaction>
</comment>
<evidence type="ECO:0000259" key="9">
    <source>
        <dbReference type="PROSITE" id="PS51826"/>
    </source>
</evidence>
<dbReference type="Gene3D" id="4.10.320.10">
    <property type="entry name" value="E3-binding domain"/>
    <property type="match status" value="1"/>
</dbReference>
<dbReference type="Gene3D" id="2.40.50.100">
    <property type="match status" value="1"/>
</dbReference>
<evidence type="ECO:0000256" key="2">
    <source>
        <dbReference type="ARBA" id="ARBA00022679"/>
    </source>
</evidence>
<evidence type="ECO:0000256" key="3">
    <source>
        <dbReference type="ARBA" id="ARBA00022823"/>
    </source>
</evidence>
<dbReference type="GO" id="GO:0045333">
    <property type="term" value="P:cellular respiration"/>
    <property type="evidence" value="ECO:0007669"/>
    <property type="project" value="UniProtKB-ARBA"/>
</dbReference>
<dbReference type="SUPFAM" id="SSF47005">
    <property type="entry name" value="Peripheral subunit-binding domain of 2-oxo acid dehydrogenase complex"/>
    <property type="match status" value="1"/>
</dbReference>
<keyword evidence="2 6" id="KW-0808">Transferase</keyword>
<proteinExistence type="inferred from homology"/>
<dbReference type="Pfam" id="PF00198">
    <property type="entry name" value="2-oxoacid_dh"/>
    <property type="match status" value="1"/>
</dbReference>
<dbReference type="SUPFAM" id="SSF51230">
    <property type="entry name" value="Single hybrid motif"/>
    <property type="match status" value="1"/>
</dbReference>
<comment type="caution">
    <text evidence="10">The sequence shown here is derived from an EMBL/GenBank/DDBJ whole genome shotgun (WGS) entry which is preliminary data.</text>
</comment>
<dbReference type="InterPro" id="IPR006257">
    <property type="entry name" value="LAT1"/>
</dbReference>
<dbReference type="EC" id="2.3.1.12" evidence="6"/>
<dbReference type="PROSITE" id="PS51826">
    <property type="entry name" value="PSBD"/>
    <property type="match status" value="1"/>
</dbReference>
<dbReference type="PROSITE" id="PS00189">
    <property type="entry name" value="LIPOYL"/>
    <property type="match status" value="1"/>
</dbReference>
<dbReference type="FunFam" id="2.40.50.100:FF:000010">
    <property type="entry name" value="Acetyltransferase component of pyruvate dehydrogenase complex"/>
    <property type="match status" value="1"/>
</dbReference>
<dbReference type="InterPro" id="IPR003016">
    <property type="entry name" value="2-oxoA_DH_lipoyl-BS"/>
</dbReference>
<organism evidence="10 11">
    <name type="scientific">Sinanodonta woodiana</name>
    <name type="common">Chinese pond mussel</name>
    <name type="synonym">Anodonta woodiana</name>
    <dbReference type="NCBI Taxonomy" id="1069815"/>
    <lineage>
        <taxon>Eukaryota</taxon>
        <taxon>Metazoa</taxon>
        <taxon>Spiralia</taxon>
        <taxon>Lophotrochozoa</taxon>
        <taxon>Mollusca</taxon>
        <taxon>Bivalvia</taxon>
        <taxon>Autobranchia</taxon>
        <taxon>Heteroconchia</taxon>
        <taxon>Palaeoheterodonta</taxon>
        <taxon>Unionida</taxon>
        <taxon>Unionoidea</taxon>
        <taxon>Unionidae</taxon>
        <taxon>Unioninae</taxon>
        <taxon>Sinanodonta</taxon>
    </lineage>
</organism>
<feature type="region of interest" description="Disordered" evidence="7">
    <location>
        <begin position="156"/>
        <end position="223"/>
    </location>
</feature>
<dbReference type="AlphaFoldDB" id="A0ABD3XTH5"/>
<evidence type="ECO:0000256" key="4">
    <source>
        <dbReference type="ARBA" id="ARBA00022946"/>
    </source>
</evidence>